<feature type="region of interest" description="Disordered" evidence="7">
    <location>
        <begin position="305"/>
        <end position="331"/>
    </location>
</feature>
<keyword evidence="4 6" id="KW-0378">Hydrolase</keyword>
<feature type="domain" description="DDE Tnp4" evidence="9">
    <location>
        <begin position="560"/>
        <end position="692"/>
    </location>
</feature>
<dbReference type="GO" id="GO:0009311">
    <property type="term" value="P:oligosaccharide metabolic process"/>
    <property type="evidence" value="ECO:0007669"/>
    <property type="project" value="TreeGrafter"/>
</dbReference>
<dbReference type="GO" id="GO:0016139">
    <property type="term" value="P:glycoside catabolic process"/>
    <property type="evidence" value="ECO:0007669"/>
    <property type="project" value="TreeGrafter"/>
</dbReference>
<name>A0A6J8EVP0_MYTCO</name>
<dbReference type="SUPFAM" id="SSF51445">
    <property type="entry name" value="(Trans)glycosidases"/>
    <property type="match status" value="1"/>
</dbReference>
<evidence type="ECO:0000259" key="9">
    <source>
        <dbReference type="Pfam" id="PF13359"/>
    </source>
</evidence>
<evidence type="ECO:0000313" key="10">
    <source>
        <dbReference type="EMBL" id="CAC5424719.1"/>
    </source>
</evidence>
<feature type="domain" description="Farnesoic acid O-methyl transferase" evidence="8">
    <location>
        <begin position="33"/>
        <end position="151"/>
    </location>
</feature>
<protein>
    <recommendedName>
        <fullName evidence="6">Alpha-galactosidase</fullName>
        <ecNumber evidence="6">3.2.1.-</ecNumber>
    </recommendedName>
</protein>
<dbReference type="Pfam" id="PF12248">
    <property type="entry name" value="Methyltransf_FA"/>
    <property type="match status" value="1"/>
</dbReference>
<dbReference type="InterPro" id="IPR027806">
    <property type="entry name" value="HARBI1_dom"/>
</dbReference>
<dbReference type="EC" id="3.2.1.-" evidence="6"/>
<reference evidence="10 11" key="1">
    <citation type="submission" date="2020-06" db="EMBL/GenBank/DDBJ databases">
        <authorList>
            <person name="Li R."/>
            <person name="Bekaert M."/>
        </authorList>
    </citation>
    <scope>NUCLEOTIDE SEQUENCE [LARGE SCALE GENOMIC DNA]</scope>
    <source>
        <strain evidence="11">wild</strain>
    </source>
</reference>
<dbReference type="GO" id="GO:0004557">
    <property type="term" value="F:alpha-galactosidase activity"/>
    <property type="evidence" value="ECO:0007669"/>
    <property type="project" value="TreeGrafter"/>
</dbReference>
<dbReference type="OrthoDB" id="6111035at2759"/>
<keyword evidence="11" id="KW-1185">Reference proteome</keyword>
<evidence type="ECO:0000256" key="7">
    <source>
        <dbReference type="SAM" id="MobiDB-lite"/>
    </source>
</evidence>
<dbReference type="AlphaFoldDB" id="A0A6J8EVP0"/>
<dbReference type="InterPro" id="IPR022041">
    <property type="entry name" value="Methyltransf_FA"/>
</dbReference>
<comment type="subunit">
    <text evidence="6">Homodimer.</text>
</comment>
<dbReference type="PANTHER" id="PTHR11452">
    <property type="entry name" value="ALPHA-GALACTOSIDASE/ALPHA-N-ACETYLGALACTOSAMINIDASE"/>
    <property type="match status" value="1"/>
</dbReference>
<evidence type="ECO:0000256" key="5">
    <source>
        <dbReference type="ARBA" id="ARBA00023295"/>
    </source>
</evidence>
<dbReference type="GO" id="GO:0046872">
    <property type="term" value="F:metal ion binding"/>
    <property type="evidence" value="ECO:0007669"/>
    <property type="project" value="UniProtKB-KW"/>
</dbReference>
<keyword evidence="6" id="KW-1015">Disulfide bond</keyword>
<evidence type="ECO:0000313" key="11">
    <source>
        <dbReference type="Proteomes" id="UP000507470"/>
    </source>
</evidence>
<keyword evidence="5 6" id="KW-0326">Glycosidase</keyword>
<dbReference type="Pfam" id="PF16499">
    <property type="entry name" value="Melibiase_2"/>
    <property type="match status" value="1"/>
</dbReference>
<organism evidence="10 11">
    <name type="scientific">Mytilus coruscus</name>
    <name type="common">Sea mussel</name>
    <dbReference type="NCBI Taxonomy" id="42192"/>
    <lineage>
        <taxon>Eukaryota</taxon>
        <taxon>Metazoa</taxon>
        <taxon>Spiralia</taxon>
        <taxon>Lophotrochozoa</taxon>
        <taxon>Mollusca</taxon>
        <taxon>Bivalvia</taxon>
        <taxon>Autobranchia</taxon>
        <taxon>Pteriomorphia</taxon>
        <taxon>Mytilida</taxon>
        <taxon>Mytiloidea</taxon>
        <taxon>Mytilidae</taxon>
        <taxon>Mytilinae</taxon>
        <taxon>Mytilus</taxon>
    </lineage>
</organism>
<evidence type="ECO:0000256" key="4">
    <source>
        <dbReference type="ARBA" id="ARBA00022801"/>
    </source>
</evidence>
<evidence type="ECO:0000259" key="8">
    <source>
        <dbReference type="Pfam" id="PF12248"/>
    </source>
</evidence>
<dbReference type="GO" id="GO:0005737">
    <property type="term" value="C:cytoplasm"/>
    <property type="evidence" value="ECO:0007669"/>
    <property type="project" value="TreeGrafter"/>
</dbReference>
<dbReference type="PANTHER" id="PTHR11452:SF83">
    <property type="entry name" value="ALPHA-GALACTOSIDASE"/>
    <property type="match status" value="1"/>
</dbReference>
<dbReference type="EMBL" id="CACVKT020010052">
    <property type="protein sequence ID" value="CAC5424719.1"/>
    <property type="molecule type" value="Genomic_DNA"/>
</dbReference>
<gene>
    <name evidence="10" type="ORF">MCOR_56596</name>
</gene>
<keyword evidence="3" id="KW-0479">Metal-binding</keyword>
<dbReference type="InterPro" id="IPR002241">
    <property type="entry name" value="Glyco_hydro_27"/>
</dbReference>
<dbReference type="Pfam" id="PF13359">
    <property type="entry name" value="DDE_Tnp_4"/>
    <property type="match status" value="1"/>
</dbReference>
<evidence type="ECO:0000256" key="2">
    <source>
        <dbReference type="ARBA" id="ARBA00009743"/>
    </source>
</evidence>
<evidence type="ECO:0000256" key="3">
    <source>
        <dbReference type="ARBA" id="ARBA00022723"/>
    </source>
</evidence>
<evidence type="ECO:0000256" key="6">
    <source>
        <dbReference type="RuleBase" id="RU361168"/>
    </source>
</evidence>
<evidence type="ECO:0000256" key="1">
    <source>
        <dbReference type="ARBA" id="ARBA00001968"/>
    </source>
</evidence>
<dbReference type="InterPro" id="IPR017853">
    <property type="entry name" value="GH"/>
</dbReference>
<proteinExistence type="inferred from homology"/>
<dbReference type="InterPro" id="IPR013785">
    <property type="entry name" value="Aldolase_TIM"/>
</dbReference>
<comment type="cofactor">
    <cofactor evidence="1">
        <name>a divalent metal cation</name>
        <dbReference type="ChEBI" id="CHEBI:60240"/>
    </cofactor>
</comment>
<dbReference type="Gene3D" id="3.20.20.70">
    <property type="entry name" value="Aldolase class I"/>
    <property type="match status" value="1"/>
</dbReference>
<accession>A0A6J8EVP0</accession>
<dbReference type="PRINTS" id="PR00740">
    <property type="entry name" value="GLHYDRLASE27"/>
</dbReference>
<dbReference type="Proteomes" id="UP000507470">
    <property type="component" value="Unassembled WGS sequence"/>
</dbReference>
<sequence length="914" mass="103205">MGFIGTNITIQTIDGTLQNLKLSDYGVFQKESYFLKFQVKGCHDAFIKLLSSTTIQEPYYYIGIGVSSNTRSTIWKQLITGKYVDHYLNSGMMNCSSFRPFWISWGKGSIRVGTGNVVGDHAFLFHDDKCMFSIQEIEINSLWGATVDWTFYPEAITTQATSSSGGVIDAFYINISDCPTFEVISTFKELSLTSCAVQCRLIENCKGFQNNKESEVCTLSSETAINGKLTSIHRLVEMPGSGPKYYPCVLCNKRTKPHERRSINKSVAKYLNKNVLITPKQEDKICNTCKHKYYVQETKHSSVVQHRLSDDEDYVPPAKRRSTVLSSPPSVSLSIPSTSKSHSYCFICKKPGPKLNVVPSQARFSTFLKKEVIIPAGCRCCPGHLMEDNFTEDAISKINCTNDNVLLNRSSIMDLLKKLRSTAIQNEQSRIDFDTDKVLSDSDFINLTGINKDNFNDLHSYIKDLVRNTPTRSTRTSLGIFLFKLKSGISNKVLSTIFNISRSSLRRAISCVRQALVKNFIPENLGFKHISHGGVVNQHTRPLAQTLFGDGTNTQAILVLDGTYIYIQKSGNFHFQRRSYSLHKGRPLVKPMVVVTTTGYFVTVLGPYLADSKNNDAAILKHMFNTNVEDIKEWVQDNDIFVVDRGFRDSLELLDDLGIKAQMPSFLSKGQKQMTTDEANTSRLVTKVLWVVDKIENGNGEESLLMRESRGGRCDNKEVLAAKMLHLSKNVNTLKQRVEEENFERRKTIWKEPDNNLDDFPRLDEEDLRNITCGVYQIKLSTSYIQEHLEGNCQILVHQEDEHLIRVKLQSRHVSSKSYILWIEYTSAEITAWYCKCRAGARVVGVHSRGLKFGIYGSVGNKTCKGYPGNKFHMERDAAAYAEWGVDMLKLDCCNPGPNFVTGIATFVIDARRI</sequence>
<comment type="similarity">
    <text evidence="2 6">Belongs to the glycosyl hydrolase 27 family.</text>
</comment>